<name>A0ABV7ZS10_9CORY</name>
<keyword evidence="2" id="KW-1185">Reference proteome</keyword>
<dbReference type="RefSeq" id="WP_290289694.1">
    <property type="nucleotide sequence ID" value="NZ_CP047211.1"/>
</dbReference>
<organism evidence="1 2">
    <name type="scientific">Corynebacterium hansenii</name>
    <dbReference type="NCBI Taxonomy" id="394964"/>
    <lineage>
        <taxon>Bacteria</taxon>
        <taxon>Bacillati</taxon>
        <taxon>Actinomycetota</taxon>
        <taxon>Actinomycetes</taxon>
        <taxon>Mycobacteriales</taxon>
        <taxon>Corynebacteriaceae</taxon>
        <taxon>Corynebacterium</taxon>
    </lineage>
</organism>
<dbReference type="EMBL" id="JBHRZN010000002">
    <property type="protein sequence ID" value="MFC3850186.1"/>
    <property type="molecule type" value="Genomic_DNA"/>
</dbReference>
<accession>A0ABV7ZS10</accession>
<evidence type="ECO:0000313" key="1">
    <source>
        <dbReference type="EMBL" id="MFC3850186.1"/>
    </source>
</evidence>
<sequence length="154" mass="16777">MNPIATPTVAKLPVAPGTVPAAPAAAPPAEIPDVWEMPNRGSGWCDCGEDHDVDRDLVRYMIGRALGRGANGRETITHPEVCRVIMDMWCYVEVCRFFHDAVDRSATAMHGRVEPEYPMAVGERIIAYFAKTWNGCPEELCGGGFGWEGEVGEA</sequence>
<protein>
    <submittedName>
        <fullName evidence="1">Uncharacterized protein</fullName>
    </submittedName>
</protein>
<evidence type="ECO:0000313" key="2">
    <source>
        <dbReference type="Proteomes" id="UP001595751"/>
    </source>
</evidence>
<proteinExistence type="predicted"/>
<gene>
    <name evidence="1" type="ORF">ACFORJ_08415</name>
</gene>
<comment type="caution">
    <text evidence="1">The sequence shown here is derived from an EMBL/GenBank/DDBJ whole genome shotgun (WGS) entry which is preliminary data.</text>
</comment>
<dbReference type="Proteomes" id="UP001595751">
    <property type="component" value="Unassembled WGS sequence"/>
</dbReference>
<reference evidence="2" key="1">
    <citation type="journal article" date="2019" name="Int. J. Syst. Evol. Microbiol.">
        <title>The Global Catalogue of Microorganisms (GCM) 10K type strain sequencing project: providing services to taxonomists for standard genome sequencing and annotation.</title>
        <authorList>
            <consortium name="The Broad Institute Genomics Platform"/>
            <consortium name="The Broad Institute Genome Sequencing Center for Infectious Disease"/>
            <person name="Wu L."/>
            <person name="Ma J."/>
        </authorList>
    </citation>
    <scope>NUCLEOTIDE SEQUENCE [LARGE SCALE GENOMIC DNA]</scope>
    <source>
        <strain evidence="2">CCUG 53252</strain>
    </source>
</reference>